<protein>
    <submittedName>
        <fullName evidence="1">Fructokinase</fullName>
        <ecNumber evidence="1">2.7.1.4</ecNumber>
    </submittedName>
</protein>
<dbReference type="Gene3D" id="3.30.420.40">
    <property type="match status" value="2"/>
</dbReference>
<keyword evidence="1" id="KW-0808">Transferase</keyword>
<dbReference type="InterPro" id="IPR043129">
    <property type="entry name" value="ATPase_NBD"/>
</dbReference>
<reference evidence="2" key="1">
    <citation type="journal article" date="2019" name="Int. J. Syst. Evol. Microbiol.">
        <title>The Global Catalogue of Microorganisms (GCM) 10K type strain sequencing project: providing services to taxonomists for standard genome sequencing and annotation.</title>
        <authorList>
            <consortium name="The Broad Institute Genomics Platform"/>
            <consortium name="The Broad Institute Genome Sequencing Center for Infectious Disease"/>
            <person name="Wu L."/>
            <person name="Ma J."/>
        </authorList>
    </citation>
    <scope>NUCLEOTIDE SEQUENCE [LARGE SCALE GENOMIC DNA]</scope>
    <source>
        <strain evidence="2">CCM 7950</strain>
    </source>
</reference>
<dbReference type="PANTHER" id="PTHR18964:SF174">
    <property type="entry name" value="D-ALLOSE KINASE-RELATED"/>
    <property type="match status" value="1"/>
</dbReference>
<dbReference type="EMBL" id="JBHUFP010000003">
    <property type="protein sequence ID" value="MFD1805063.1"/>
    <property type="molecule type" value="Genomic_DNA"/>
</dbReference>
<dbReference type="GO" id="GO:0008865">
    <property type="term" value="F:fructokinase activity"/>
    <property type="evidence" value="ECO:0007669"/>
    <property type="project" value="UniProtKB-EC"/>
</dbReference>
<gene>
    <name evidence="1" type="primary">mak</name>
    <name evidence="1" type="ORF">ACFSAV_01495</name>
</gene>
<sequence length="303" mass="32716">MRIGIDLGGTKIEVIALSNDGKELFRKRVPTPRGSYEETLAAIKGLVDDAEQATGQMGTVGIGIPGTISPFSHKVKNANSVWLNGQALDKDLCRVLSREVRIANDANCMTVSEATDGAGAGYEVVLALILGTGSGSGIAINGKPHNGGNGIGGEWGHNQLPWMDEEEREVARHNQCYCGHYGCVEQFVSGTGLCDDYERRSGQRLKGNEIVALSEQGDVLAEQSIQAYERRLAKALSAYVNMLDPDVIVFAGGVCNIDRLYTNVPKLMPNYIFGKEFHTPIRKALHGDSSGVRGAAWLWPLEK</sequence>
<dbReference type="CDD" id="cd24066">
    <property type="entry name" value="ASKHA_NBD_ROK_EcFRK-like"/>
    <property type="match status" value="1"/>
</dbReference>
<evidence type="ECO:0000313" key="2">
    <source>
        <dbReference type="Proteomes" id="UP001597420"/>
    </source>
</evidence>
<dbReference type="Proteomes" id="UP001597420">
    <property type="component" value="Unassembled WGS sequence"/>
</dbReference>
<dbReference type="SUPFAM" id="SSF53067">
    <property type="entry name" value="Actin-like ATPase domain"/>
    <property type="match status" value="1"/>
</dbReference>
<comment type="caution">
    <text evidence="1">The sequence shown here is derived from an EMBL/GenBank/DDBJ whole genome shotgun (WGS) entry which is preliminary data.</text>
</comment>
<proteinExistence type="predicted"/>
<dbReference type="EC" id="2.7.1.4" evidence="1"/>
<organism evidence="1 2">
    <name type="scientific">Pasteurella oralis</name>
    <dbReference type="NCBI Taxonomy" id="1071947"/>
    <lineage>
        <taxon>Bacteria</taxon>
        <taxon>Pseudomonadati</taxon>
        <taxon>Pseudomonadota</taxon>
        <taxon>Gammaproteobacteria</taxon>
        <taxon>Pasteurellales</taxon>
        <taxon>Pasteurellaceae</taxon>
        <taxon>Pasteurella</taxon>
    </lineage>
</organism>
<name>A0ABW4NRQ1_9PAST</name>
<accession>A0ABW4NRQ1</accession>
<evidence type="ECO:0000313" key="1">
    <source>
        <dbReference type="EMBL" id="MFD1805063.1"/>
    </source>
</evidence>
<dbReference type="InterPro" id="IPR000600">
    <property type="entry name" value="ROK"/>
</dbReference>
<dbReference type="PANTHER" id="PTHR18964">
    <property type="entry name" value="ROK (REPRESSOR, ORF, KINASE) FAMILY"/>
    <property type="match status" value="1"/>
</dbReference>
<keyword evidence="2" id="KW-1185">Reference proteome</keyword>
<dbReference type="RefSeq" id="WP_379095405.1">
    <property type="nucleotide sequence ID" value="NZ_JBHUFP010000003.1"/>
</dbReference>
<dbReference type="NCBIfam" id="NF007108">
    <property type="entry name" value="PRK09557.1"/>
    <property type="match status" value="1"/>
</dbReference>
<dbReference type="Pfam" id="PF00480">
    <property type="entry name" value="ROK"/>
    <property type="match status" value="1"/>
</dbReference>